<keyword evidence="3" id="KW-1185">Reference proteome</keyword>
<dbReference type="RefSeq" id="WP_073402820.1">
    <property type="nucleotide sequence ID" value="NZ_FQTV01000013.1"/>
</dbReference>
<evidence type="ECO:0000313" key="3">
    <source>
        <dbReference type="Proteomes" id="UP000184509"/>
    </source>
</evidence>
<protein>
    <recommendedName>
        <fullName evidence="4">DUF3828 domain-containing protein</fullName>
    </recommendedName>
</protein>
<feature type="signal peptide" evidence="1">
    <location>
        <begin position="1"/>
        <end position="19"/>
    </location>
</feature>
<evidence type="ECO:0000313" key="2">
    <source>
        <dbReference type="EMBL" id="SHF75879.1"/>
    </source>
</evidence>
<organism evidence="2 3">
    <name type="scientific">Bacteroides luti</name>
    <dbReference type="NCBI Taxonomy" id="1297750"/>
    <lineage>
        <taxon>Bacteria</taxon>
        <taxon>Pseudomonadati</taxon>
        <taxon>Bacteroidota</taxon>
        <taxon>Bacteroidia</taxon>
        <taxon>Bacteroidales</taxon>
        <taxon>Bacteroidaceae</taxon>
        <taxon>Bacteroides</taxon>
    </lineage>
</organism>
<proteinExistence type="predicted"/>
<dbReference type="OrthoDB" id="883668at2"/>
<sequence>MKNYFLIFVLLSLPLKALAQTSPDSVVINFYKWYFDVIESGQIEEYQPIFAADSLGMTTLNMDKYIKNLRQYNFSDSLIIHEVASYQTCIKEINKIKFDELNDKFPNLEDYRNIGCDFFNIYRWIMDVEPMNGIDIIETFKINDEKVIIKGKFFRGNVESKDKAYWNKFLYVSLKKENNIWKIDQIEIKKTNER</sequence>
<evidence type="ECO:0008006" key="4">
    <source>
        <dbReference type="Google" id="ProtNLM"/>
    </source>
</evidence>
<feature type="chain" id="PRO_5012047660" description="DUF3828 domain-containing protein" evidence="1">
    <location>
        <begin position="20"/>
        <end position="194"/>
    </location>
</feature>
<dbReference type="AlphaFoldDB" id="A0A1M5E9H1"/>
<dbReference type="STRING" id="1297750.SAMN05444405_11357"/>
<name>A0A1M5E9H1_9BACE</name>
<gene>
    <name evidence="2" type="ORF">SAMN05444405_11357</name>
</gene>
<dbReference type="EMBL" id="FQTV01000013">
    <property type="protein sequence ID" value="SHF75879.1"/>
    <property type="molecule type" value="Genomic_DNA"/>
</dbReference>
<keyword evidence="1" id="KW-0732">Signal</keyword>
<evidence type="ECO:0000256" key="1">
    <source>
        <dbReference type="SAM" id="SignalP"/>
    </source>
</evidence>
<dbReference type="Proteomes" id="UP000184509">
    <property type="component" value="Unassembled WGS sequence"/>
</dbReference>
<reference evidence="2 3" key="1">
    <citation type="submission" date="2016-11" db="EMBL/GenBank/DDBJ databases">
        <authorList>
            <person name="Jaros S."/>
            <person name="Januszkiewicz K."/>
            <person name="Wedrychowicz H."/>
        </authorList>
    </citation>
    <scope>NUCLEOTIDE SEQUENCE [LARGE SCALE GENOMIC DNA]</scope>
    <source>
        <strain evidence="2 3">DSM 26991</strain>
    </source>
</reference>
<accession>A0A1M5E9H1</accession>